<sequence>WSPGDAGDDRCSEPGVVRELPPRRRCSRSPPVPVIGPCLIDVLARAGSFADRSCLIMRPLRMSRPAPPSEPPSESLPISELPESESYGDRRWLVWFESRGKPLRAFVARAGIVLRETAVVLLLYSVRNPGVGFGIF</sequence>
<name>A0ACC1J0J0_9FUNG</name>
<dbReference type="EMBL" id="JANBPW010005462">
    <property type="protein sequence ID" value="KAJ1932572.1"/>
    <property type="molecule type" value="Genomic_DNA"/>
</dbReference>
<protein>
    <submittedName>
        <fullName evidence="1">Uncharacterized protein</fullName>
    </submittedName>
</protein>
<evidence type="ECO:0000313" key="1">
    <source>
        <dbReference type="EMBL" id="KAJ1932572.1"/>
    </source>
</evidence>
<organism evidence="1 2">
    <name type="scientific">Linderina macrospora</name>
    <dbReference type="NCBI Taxonomy" id="4868"/>
    <lineage>
        <taxon>Eukaryota</taxon>
        <taxon>Fungi</taxon>
        <taxon>Fungi incertae sedis</taxon>
        <taxon>Zoopagomycota</taxon>
        <taxon>Kickxellomycotina</taxon>
        <taxon>Kickxellomycetes</taxon>
        <taxon>Kickxellales</taxon>
        <taxon>Kickxellaceae</taxon>
        <taxon>Linderina</taxon>
    </lineage>
</organism>
<accession>A0ACC1J0J0</accession>
<gene>
    <name evidence="1" type="ORF">FBU59_006324</name>
</gene>
<feature type="non-terminal residue" evidence="1">
    <location>
        <position position="1"/>
    </location>
</feature>
<reference evidence="1" key="1">
    <citation type="submission" date="2022-07" db="EMBL/GenBank/DDBJ databases">
        <title>Phylogenomic reconstructions and comparative analyses of Kickxellomycotina fungi.</title>
        <authorList>
            <person name="Reynolds N.K."/>
            <person name="Stajich J.E."/>
            <person name="Barry K."/>
            <person name="Grigoriev I.V."/>
            <person name="Crous P."/>
            <person name="Smith M.E."/>
        </authorList>
    </citation>
    <scope>NUCLEOTIDE SEQUENCE</scope>
    <source>
        <strain evidence="1">NRRL 5244</strain>
    </source>
</reference>
<dbReference type="Proteomes" id="UP001150603">
    <property type="component" value="Unassembled WGS sequence"/>
</dbReference>
<comment type="caution">
    <text evidence="1">The sequence shown here is derived from an EMBL/GenBank/DDBJ whole genome shotgun (WGS) entry which is preliminary data.</text>
</comment>
<evidence type="ECO:0000313" key="2">
    <source>
        <dbReference type="Proteomes" id="UP001150603"/>
    </source>
</evidence>
<keyword evidence="2" id="KW-1185">Reference proteome</keyword>
<proteinExistence type="predicted"/>